<dbReference type="Proteomes" id="UP000428260">
    <property type="component" value="Chromosome"/>
</dbReference>
<dbReference type="InterPro" id="IPR029787">
    <property type="entry name" value="Nucleotide_cyclase"/>
</dbReference>
<dbReference type="InterPro" id="IPR018060">
    <property type="entry name" value="HTH_AraC"/>
</dbReference>
<evidence type="ECO:0000256" key="1">
    <source>
        <dbReference type="ARBA" id="ARBA00023015"/>
    </source>
</evidence>
<dbReference type="InterPro" id="IPR025336">
    <property type="entry name" value="SCO4226-like"/>
</dbReference>
<dbReference type="EMBL" id="CP046401">
    <property type="protein sequence ID" value="QGY42692.1"/>
    <property type="molecule type" value="Genomic_DNA"/>
</dbReference>
<dbReference type="Gene3D" id="3.30.70.1230">
    <property type="entry name" value="Nucleotide cyclase"/>
    <property type="match status" value="1"/>
</dbReference>
<keyword evidence="1" id="KW-0805">Transcription regulation</keyword>
<evidence type="ECO:0000313" key="6">
    <source>
        <dbReference type="Proteomes" id="UP000428260"/>
    </source>
</evidence>
<dbReference type="SMART" id="SM00342">
    <property type="entry name" value="HTH_ARAC"/>
    <property type="match status" value="1"/>
</dbReference>
<dbReference type="RefSeq" id="WP_158863083.1">
    <property type="nucleotide sequence ID" value="NZ_CP046401.1"/>
</dbReference>
<evidence type="ECO:0000256" key="2">
    <source>
        <dbReference type="ARBA" id="ARBA00023125"/>
    </source>
</evidence>
<keyword evidence="2" id="KW-0238">DNA-binding</keyword>
<evidence type="ECO:0000259" key="4">
    <source>
        <dbReference type="PROSITE" id="PS01124"/>
    </source>
</evidence>
<dbReference type="GO" id="GO:0043565">
    <property type="term" value="F:sequence-specific DNA binding"/>
    <property type="evidence" value="ECO:0007669"/>
    <property type="project" value="InterPro"/>
</dbReference>
<protein>
    <submittedName>
        <fullName evidence="5">DUF4242 domain-containing protein</fullName>
    </submittedName>
</protein>
<dbReference type="Gene3D" id="1.10.10.60">
    <property type="entry name" value="Homeodomain-like"/>
    <property type="match status" value="1"/>
</dbReference>
<proteinExistence type="predicted"/>
<dbReference type="Pfam" id="PF14026">
    <property type="entry name" value="SCO4226-like"/>
    <property type="match status" value="1"/>
</dbReference>
<dbReference type="InterPro" id="IPR020449">
    <property type="entry name" value="Tscrpt_reg_AraC-type_HTH"/>
</dbReference>
<dbReference type="PANTHER" id="PTHR43280:SF2">
    <property type="entry name" value="HTH-TYPE TRANSCRIPTIONAL REGULATOR EXSA"/>
    <property type="match status" value="1"/>
</dbReference>
<dbReference type="InterPro" id="IPR009057">
    <property type="entry name" value="Homeodomain-like_sf"/>
</dbReference>
<organism evidence="5 6">
    <name type="scientific">Maribellus comscasis</name>
    <dbReference type="NCBI Taxonomy" id="2681766"/>
    <lineage>
        <taxon>Bacteria</taxon>
        <taxon>Pseudomonadati</taxon>
        <taxon>Bacteroidota</taxon>
        <taxon>Bacteroidia</taxon>
        <taxon>Marinilabiliales</taxon>
        <taxon>Prolixibacteraceae</taxon>
        <taxon>Maribellus</taxon>
    </lineage>
</organism>
<accession>A0A6I6JR43</accession>
<evidence type="ECO:0000313" key="5">
    <source>
        <dbReference type="EMBL" id="QGY42692.1"/>
    </source>
</evidence>
<dbReference type="Gene3D" id="3.30.70.3090">
    <property type="entry name" value="ORF SCO4226, nickel-binding ferredoxin-like monomer"/>
    <property type="match status" value="1"/>
</dbReference>
<gene>
    <name evidence="5" type="ORF">GM418_03190</name>
</gene>
<keyword evidence="3" id="KW-0804">Transcription</keyword>
<dbReference type="SUPFAM" id="SSF55073">
    <property type="entry name" value="Nucleotide cyclase"/>
    <property type="match status" value="1"/>
</dbReference>
<dbReference type="PRINTS" id="PR00032">
    <property type="entry name" value="HTHARAC"/>
</dbReference>
<feature type="domain" description="HTH araC/xylS-type" evidence="4">
    <location>
        <begin position="267"/>
        <end position="366"/>
    </location>
</feature>
<dbReference type="PROSITE" id="PS01124">
    <property type="entry name" value="HTH_ARAC_FAMILY_2"/>
    <property type="match status" value="1"/>
</dbReference>
<dbReference type="GO" id="GO:0003700">
    <property type="term" value="F:DNA-binding transcription factor activity"/>
    <property type="evidence" value="ECO:0007669"/>
    <property type="project" value="InterPro"/>
</dbReference>
<reference evidence="5 6" key="1">
    <citation type="submission" date="2019-11" db="EMBL/GenBank/DDBJ databases">
        <authorList>
            <person name="Zheng R.K."/>
            <person name="Sun C.M."/>
        </authorList>
    </citation>
    <scope>NUCLEOTIDE SEQUENCE [LARGE SCALE GENOMIC DNA]</scope>
    <source>
        <strain evidence="5 6">WC007</strain>
    </source>
</reference>
<keyword evidence="6" id="KW-1185">Reference proteome</keyword>
<evidence type="ECO:0000256" key="3">
    <source>
        <dbReference type="ARBA" id="ARBA00023163"/>
    </source>
</evidence>
<dbReference type="AlphaFoldDB" id="A0A6I6JR43"/>
<name>A0A6I6JR43_9BACT</name>
<dbReference type="KEGG" id="mcos:GM418_03190"/>
<dbReference type="Pfam" id="PF12833">
    <property type="entry name" value="HTH_18"/>
    <property type="match status" value="1"/>
</dbReference>
<dbReference type="SUPFAM" id="SSF46689">
    <property type="entry name" value="Homeodomain-like"/>
    <property type="match status" value="1"/>
</dbReference>
<dbReference type="InterPro" id="IPR042557">
    <property type="entry name" value="SCO4226"/>
</dbReference>
<dbReference type="PANTHER" id="PTHR43280">
    <property type="entry name" value="ARAC-FAMILY TRANSCRIPTIONAL REGULATOR"/>
    <property type="match status" value="1"/>
</dbReference>
<sequence length="369" mass="42809">MPIYMDRHDVSENVTAETVAKLHQEDLKIQHKYNCRGLTYWFDDVRKTAFCLIEAPDKQSLTTMHKNAHGQVPYQIIEVDADVVESFLGRIEDPENRDKTELNIINEPAFRAIMVTGIKPYSFLNMKKEVLNLSIQKFNLSTLSTIKQFKGRIVNHSNDYFMVSFASVADAMKCALEVQREFDKWKEKHDFINIKLKTGLSAGVPVTNSRTLFDDTVKTAERLYYISMAKILITNEVKELYKNEEITNALLTDRVEPVDPEDEKFLNQVMDRLEESWKNSEFRAIDLSRALSMSKSKLYRRIISLTGKSPNTFIKDYRLKKAIHFFRLKKGNISEIAYETGFGSPSYFSKCFHQKYGIKPTDYLQLQEG</sequence>